<dbReference type="PANTHER" id="PTHR21538">
    <property type="entry name" value="ANILLIN/RHOTEKIN RTKN"/>
    <property type="match status" value="1"/>
</dbReference>
<feature type="compositionally biased region" description="Basic and acidic residues" evidence="2">
    <location>
        <begin position="508"/>
        <end position="522"/>
    </location>
</feature>
<accession>A0A671NTV5</accession>
<dbReference type="SUPFAM" id="SSF50729">
    <property type="entry name" value="PH domain-like"/>
    <property type="match status" value="1"/>
</dbReference>
<dbReference type="SMART" id="SM00233">
    <property type="entry name" value="PH"/>
    <property type="match status" value="1"/>
</dbReference>
<name>A0A671NTV5_9TELE</name>
<proteinExistence type="predicted"/>
<evidence type="ECO:0000259" key="3">
    <source>
        <dbReference type="PROSITE" id="PS51860"/>
    </source>
</evidence>
<dbReference type="CDD" id="cd13249">
    <property type="entry name" value="PH_rhotekin2"/>
    <property type="match status" value="1"/>
</dbReference>
<evidence type="ECO:0000313" key="4">
    <source>
        <dbReference type="Ensembl" id="ENSSANP00000048298.1"/>
    </source>
</evidence>
<dbReference type="InterPro" id="IPR001849">
    <property type="entry name" value="PH_domain"/>
</dbReference>
<dbReference type="GO" id="GO:0008284">
    <property type="term" value="P:positive regulation of cell population proliferation"/>
    <property type="evidence" value="ECO:0007669"/>
    <property type="project" value="TreeGrafter"/>
</dbReference>
<evidence type="ECO:0000313" key="5">
    <source>
        <dbReference type="Proteomes" id="UP000472260"/>
    </source>
</evidence>
<dbReference type="GO" id="GO:0007165">
    <property type="term" value="P:signal transduction"/>
    <property type="evidence" value="ECO:0007669"/>
    <property type="project" value="InterPro"/>
</dbReference>
<protein>
    <submittedName>
        <fullName evidence="4">Rhotekin-2</fullName>
    </submittedName>
</protein>
<dbReference type="Pfam" id="PF08174">
    <property type="entry name" value="Anillin"/>
    <property type="match status" value="1"/>
</dbReference>
<evidence type="ECO:0000256" key="1">
    <source>
        <dbReference type="PROSITE-ProRule" id="PRU01207"/>
    </source>
</evidence>
<dbReference type="GO" id="GO:0030097">
    <property type="term" value="P:hemopoiesis"/>
    <property type="evidence" value="ECO:0007669"/>
    <property type="project" value="TreeGrafter"/>
</dbReference>
<dbReference type="Proteomes" id="UP000472260">
    <property type="component" value="Unassembled WGS sequence"/>
</dbReference>
<feature type="region of interest" description="Disordered" evidence="2">
    <location>
        <begin position="452"/>
        <end position="471"/>
    </location>
</feature>
<gene>
    <name evidence="4" type="primary">rtkn2</name>
</gene>
<feature type="domain" description="REM-1" evidence="3">
    <location>
        <begin position="10"/>
        <end position="85"/>
    </location>
</feature>
<dbReference type="Gene3D" id="2.30.29.30">
    <property type="entry name" value="Pleckstrin-homology domain (PH domain)/Phosphotyrosine-binding domain (PTB)"/>
    <property type="match status" value="1"/>
</dbReference>
<keyword evidence="1" id="KW-0175">Coiled coil</keyword>
<dbReference type="InterPro" id="IPR011072">
    <property type="entry name" value="HR1_rho-bd"/>
</dbReference>
<reference evidence="4" key="2">
    <citation type="submission" date="2025-09" db="UniProtKB">
        <authorList>
            <consortium name="Ensembl"/>
        </authorList>
    </citation>
    <scope>IDENTIFICATION</scope>
</reference>
<sequence length="552" mass="62974">VNDTQQIIEDMNLLYIRQISKKLKDCNIQEKLEFEMRMRAGAYKLLVASTKKEQVLDASRSLLTCNARIKAYMSESQMRKAQQDIRRLEQQVYCLRIPLFWKDTEHFNSKGTDPQRVAVFCLMKSGSEIFDTEMVIADPSMTDVCFEGVKMFSEAKPDFELTFELYSCGLEEESTFVNTPKKLARKLRCSFGRSSGRKLCPLMDGGDPDTFLQSNPIPVGARYSLLAYTTLGLEQAEGSFQSHSLIILQNVEASSWLPLYGNLCCKLVAQPDCMTQDMMSGYLSQQQSIEGLQRRCKLFCVLKAGQISCYYSPEEIQAKVEPSLIIPINKDTRIRVVRKDHQRTGTRLNLINPGNGDSASHAFITETPDVLQEWLDALWQHIYDQSQWQHTCDKIMEIEVLSPRKPPLFLMKQADSVYNDLSDPVMASRIKRRAPPPPPDKLPFVQPTSVLSNQEKENCKGARPRTRRPSLDAKFSAIIQQLQKSHTSTRKNAPLGQIEHCQHPCIPQKRDDESDIPEKPGKEYSQAPQPPVPAPRNKLRMSFRDKMNPKAW</sequence>
<feature type="compositionally biased region" description="Basic and acidic residues" evidence="2">
    <location>
        <begin position="542"/>
        <end position="552"/>
    </location>
</feature>
<keyword evidence="5" id="KW-1185">Reference proteome</keyword>
<dbReference type="Ensembl" id="ENSSANT00000051357.1">
    <property type="protein sequence ID" value="ENSSANP00000048298.1"/>
    <property type="gene ID" value="ENSSANG00000024266.1"/>
</dbReference>
<dbReference type="AlphaFoldDB" id="A0A671NTV5"/>
<dbReference type="InterPro" id="IPR011993">
    <property type="entry name" value="PH-like_dom_sf"/>
</dbReference>
<evidence type="ECO:0000256" key="2">
    <source>
        <dbReference type="SAM" id="MobiDB-lite"/>
    </source>
</evidence>
<dbReference type="InterPro" id="IPR051364">
    <property type="entry name" value="Cytokinesis/Rho-signaling"/>
</dbReference>
<feature type="region of interest" description="Disordered" evidence="2">
    <location>
        <begin position="500"/>
        <end position="552"/>
    </location>
</feature>
<organism evidence="4 5">
    <name type="scientific">Sinocyclocheilus anshuiensis</name>
    <dbReference type="NCBI Taxonomy" id="1608454"/>
    <lineage>
        <taxon>Eukaryota</taxon>
        <taxon>Metazoa</taxon>
        <taxon>Chordata</taxon>
        <taxon>Craniata</taxon>
        <taxon>Vertebrata</taxon>
        <taxon>Euteleostomi</taxon>
        <taxon>Actinopterygii</taxon>
        <taxon>Neopterygii</taxon>
        <taxon>Teleostei</taxon>
        <taxon>Ostariophysi</taxon>
        <taxon>Cypriniformes</taxon>
        <taxon>Cyprinidae</taxon>
        <taxon>Cyprininae</taxon>
        <taxon>Sinocyclocheilus</taxon>
    </lineage>
</organism>
<reference evidence="4" key="1">
    <citation type="submission" date="2025-08" db="UniProtKB">
        <authorList>
            <consortium name="Ensembl"/>
        </authorList>
    </citation>
    <scope>IDENTIFICATION</scope>
</reference>
<dbReference type="PANTHER" id="PTHR21538:SF21">
    <property type="entry name" value="RHOTEKIN-2"/>
    <property type="match status" value="1"/>
</dbReference>
<dbReference type="InterPro" id="IPR012966">
    <property type="entry name" value="AHD"/>
</dbReference>
<dbReference type="PROSITE" id="PS51860">
    <property type="entry name" value="REM_1"/>
    <property type="match status" value="1"/>
</dbReference>